<reference evidence="1 2" key="1">
    <citation type="submission" date="2007-08" db="EMBL/GenBank/DDBJ databases">
        <authorList>
            <consortium name="The Vibrio harveyi Genome Sequencing Project"/>
            <person name="Bassler B."/>
            <person name="Clifton S.W."/>
            <person name="Fulton L."/>
            <person name="Delehaunty K."/>
            <person name="Fronick C."/>
            <person name="Harrison M."/>
            <person name="Markivic C."/>
            <person name="Fulton R."/>
            <person name="Tin-Wollam A.-M."/>
            <person name="Shah N."/>
            <person name="Pepin K."/>
            <person name="Nash W."/>
            <person name="Thiruvilangam P."/>
            <person name="Bhonagiri V."/>
            <person name="Waters C."/>
            <person name="Tu K.C."/>
            <person name="Irgon J."/>
            <person name="Wilson R.K."/>
        </authorList>
    </citation>
    <scope>NUCLEOTIDE SEQUENCE [LARGE SCALE GENOMIC DNA]</scope>
    <source>
        <strain evidence="2">ATCC BAA-1116 / BB120</strain>
    </source>
</reference>
<protein>
    <submittedName>
        <fullName evidence="1">Uncharacterized protein</fullName>
    </submittedName>
</protein>
<gene>
    <name evidence="1" type="ordered locus">VIBHAR_02321</name>
</gene>
<organism evidence="1 2">
    <name type="scientific">Vibrio campbellii (strain ATCC BAA-1116)</name>
    <dbReference type="NCBI Taxonomy" id="2902295"/>
    <lineage>
        <taxon>Bacteria</taxon>
        <taxon>Pseudomonadati</taxon>
        <taxon>Pseudomonadota</taxon>
        <taxon>Gammaproteobacteria</taxon>
        <taxon>Vibrionales</taxon>
        <taxon>Vibrionaceae</taxon>
        <taxon>Vibrio</taxon>
    </lineage>
</organism>
<dbReference type="Proteomes" id="UP000008152">
    <property type="component" value="Chromosome I"/>
</dbReference>
<proteinExistence type="predicted"/>
<dbReference type="AlphaFoldDB" id="A7N0N6"/>
<dbReference type="EMBL" id="CP000789">
    <property type="protein sequence ID" value="ABU71283.1"/>
    <property type="molecule type" value="Genomic_DNA"/>
</dbReference>
<evidence type="ECO:0000313" key="1">
    <source>
        <dbReference type="EMBL" id="ABU71283.1"/>
    </source>
</evidence>
<evidence type="ECO:0000313" key="2">
    <source>
        <dbReference type="Proteomes" id="UP000008152"/>
    </source>
</evidence>
<sequence>MNFMLYFSMESQESMPIHLSNLNVTLTTFTSFISHPNNLLG</sequence>
<dbReference type="KEGG" id="vha:VIBHAR_02321"/>
<name>A7N0N6_VIBC1</name>
<accession>A7N0N6</accession>